<dbReference type="Pfam" id="PF09394">
    <property type="entry name" value="Inhibitor_I42"/>
    <property type="match status" value="1"/>
</dbReference>
<evidence type="ECO:0000313" key="5">
    <source>
        <dbReference type="EMBL" id="PZQ19497.1"/>
    </source>
</evidence>
<accession>A0A2W5MI02</accession>
<organism evidence="5 6">
    <name type="scientific">Rhodanobacter denitrificans</name>
    <dbReference type="NCBI Taxonomy" id="666685"/>
    <lineage>
        <taxon>Bacteria</taxon>
        <taxon>Pseudomonadati</taxon>
        <taxon>Pseudomonadota</taxon>
        <taxon>Gammaproteobacteria</taxon>
        <taxon>Lysobacterales</taxon>
        <taxon>Rhodanobacteraceae</taxon>
        <taxon>Rhodanobacter</taxon>
    </lineage>
</organism>
<dbReference type="EMBL" id="QFPO01000002">
    <property type="protein sequence ID" value="PZQ19497.1"/>
    <property type="molecule type" value="Genomic_DNA"/>
</dbReference>
<dbReference type="AlphaFoldDB" id="A0A2W5MI02"/>
<evidence type="ECO:0000259" key="4">
    <source>
        <dbReference type="Pfam" id="PF09394"/>
    </source>
</evidence>
<gene>
    <name evidence="5" type="ORF">DI564_01970</name>
</gene>
<protein>
    <recommendedName>
        <fullName evidence="4">Proteinase inhibitor I42 chagasin domain-containing protein</fullName>
    </recommendedName>
</protein>
<evidence type="ECO:0000313" key="6">
    <source>
        <dbReference type="Proteomes" id="UP000249046"/>
    </source>
</evidence>
<name>A0A2W5MI02_9GAMM</name>
<dbReference type="GO" id="GO:0004869">
    <property type="term" value="F:cysteine-type endopeptidase inhibitor activity"/>
    <property type="evidence" value="ECO:0007669"/>
    <property type="project" value="UniProtKB-KW"/>
</dbReference>
<dbReference type="SUPFAM" id="SSF141066">
    <property type="entry name" value="ICP-like"/>
    <property type="match status" value="1"/>
</dbReference>
<keyword evidence="1" id="KW-0646">Protease inhibitor</keyword>
<feature type="region of interest" description="Disordered" evidence="3">
    <location>
        <begin position="14"/>
        <end position="35"/>
    </location>
</feature>
<keyword evidence="2" id="KW-0789">Thiol protease inhibitor</keyword>
<evidence type="ECO:0000256" key="1">
    <source>
        <dbReference type="ARBA" id="ARBA00022690"/>
    </source>
</evidence>
<sequence length="193" mass="19791">MAAVGSCARAAAAHSVASTSGPPRRRARDGRPAAVRDTAREGLLGCGHGSDRSRIMGVRGSVAGIALGALWIGGVCAAAQTVELGAGDAGAPQQVQVGDELVLRLYSNPSTGTHWRVDASTAAAVLETVADGRLLDPPPRRIVGSGGRYEWRFRAIAPGEATLRLERIEARAVPAASAPVRVFTVVVSAPAAR</sequence>
<comment type="caution">
    <text evidence="5">The sequence shown here is derived from an EMBL/GenBank/DDBJ whole genome shotgun (WGS) entry which is preliminary data.</text>
</comment>
<evidence type="ECO:0000256" key="2">
    <source>
        <dbReference type="ARBA" id="ARBA00022704"/>
    </source>
</evidence>
<dbReference type="InterPro" id="IPR018990">
    <property type="entry name" value="Prot_inh_I42_chagasin"/>
</dbReference>
<evidence type="ECO:0000256" key="3">
    <source>
        <dbReference type="SAM" id="MobiDB-lite"/>
    </source>
</evidence>
<dbReference type="Proteomes" id="UP000249046">
    <property type="component" value="Unassembled WGS sequence"/>
</dbReference>
<reference evidence="5 6" key="1">
    <citation type="submission" date="2017-08" db="EMBL/GenBank/DDBJ databases">
        <title>Infants hospitalized years apart are colonized by the same room-sourced microbial strains.</title>
        <authorList>
            <person name="Brooks B."/>
            <person name="Olm M.R."/>
            <person name="Firek B.A."/>
            <person name="Baker R."/>
            <person name="Thomas B.C."/>
            <person name="Morowitz M.J."/>
            <person name="Banfield J.F."/>
        </authorList>
    </citation>
    <scope>NUCLEOTIDE SEQUENCE [LARGE SCALE GENOMIC DNA]</scope>
    <source>
        <strain evidence="5">S2_005_003_R2_42</strain>
    </source>
</reference>
<dbReference type="Gene3D" id="2.60.40.2020">
    <property type="match status" value="1"/>
</dbReference>
<dbReference type="InterPro" id="IPR036331">
    <property type="entry name" value="Chagasin-like_sf"/>
</dbReference>
<feature type="domain" description="Proteinase inhibitor I42 chagasin" evidence="4">
    <location>
        <begin position="95"/>
        <end position="174"/>
    </location>
</feature>
<proteinExistence type="predicted"/>